<dbReference type="InterPro" id="IPR006076">
    <property type="entry name" value="FAD-dep_OxRdtase"/>
</dbReference>
<dbReference type="EMBL" id="CP093347">
    <property type="protein sequence ID" value="WOH02767.1"/>
    <property type="molecule type" value="Genomic_DNA"/>
</dbReference>
<protein>
    <recommendedName>
        <fullName evidence="1">FAD dependent oxidoreductase domain-containing protein</fullName>
    </recommendedName>
</protein>
<dbReference type="SUPFAM" id="SSF51971">
    <property type="entry name" value="Nucleotide-binding domain"/>
    <property type="match status" value="1"/>
</dbReference>
<sequence>MLLPHISTSSPSAALVIAGGCIRRGMHIYKISASSHGQSPKPLRYAVLGAGFAGLSVTWHLLQHTSKESHVCIDIYDDVGIGGGASGVSGGLLHPYSPKVKPLWRSMECWEESLKLLSIAEAAVEPNKLNGGSQGLGGHDSDDFIVRRRFSFDICFVLCRILLSDIRNKYSLSYVLFPLCAYTSDVIAISVINPNTNYVLHE</sequence>
<evidence type="ECO:0000259" key="1">
    <source>
        <dbReference type="Pfam" id="PF01266"/>
    </source>
</evidence>
<dbReference type="InterPro" id="IPR036188">
    <property type="entry name" value="FAD/NAD-bd_sf"/>
</dbReference>
<reference evidence="2" key="2">
    <citation type="submission" date="2022-03" db="EMBL/GenBank/DDBJ databases">
        <title>Draft title - Genomic analysis of global carrot germplasm unveils the trajectory of domestication and the origin of high carotenoid orange carrot.</title>
        <authorList>
            <person name="Iorizzo M."/>
            <person name="Ellison S."/>
            <person name="Senalik D."/>
            <person name="Macko-Podgorni A."/>
            <person name="Grzebelus D."/>
            <person name="Bostan H."/>
            <person name="Rolling W."/>
            <person name="Curaba J."/>
            <person name="Simon P."/>
        </authorList>
    </citation>
    <scope>NUCLEOTIDE SEQUENCE</scope>
    <source>
        <tissue evidence="2">Leaf</tissue>
    </source>
</reference>
<dbReference type="Gene3D" id="3.50.50.60">
    <property type="entry name" value="FAD/NAD(P)-binding domain"/>
    <property type="match status" value="1"/>
</dbReference>
<reference evidence="2" key="1">
    <citation type="journal article" date="2016" name="Nat. Genet.">
        <title>A high-quality carrot genome assembly provides new insights into carotenoid accumulation and asterid genome evolution.</title>
        <authorList>
            <person name="Iorizzo M."/>
            <person name="Ellison S."/>
            <person name="Senalik D."/>
            <person name="Zeng P."/>
            <person name="Satapoomin P."/>
            <person name="Huang J."/>
            <person name="Bowman M."/>
            <person name="Iovene M."/>
            <person name="Sanseverino W."/>
            <person name="Cavagnaro P."/>
            <person name="Yildiz M."/>
            <person name="Macko-Podgorni A."/>
            <person name="Moranska E."/>
            <person name="Grzebelus E."/>
            <person name="Grzebelus D."/>
            <person name="Ashrafi H."/>
            <person name="Zheng Z."/>
            <person name="Cheng S."/>
            <person name="Spooner D."/>
            <person name="Van Deynze A."/>
            <person name="Simon P."/>
        </authorList>
    </citation>
    <scope>NUCLEOTIDE SEQUENCE</scope>
    <source>
        <tissue evidence="2">Leaf</tissue>
    </source>
</reference>
<dbReference type="PANTHER" id="PTHR13847:SF261">
    <property type="entry name" value="FAD-DEPENDENT OXIDOREDUCTASE FAMILY PROTEIN"/>
    <property type="match status" value="1"/>
</dbReference>
<dbReference type="GO" id="GO:0005737">
    <property type="term" value="C:cytoplasm"/>
    <property type="evidence" value="ECO:0007669"/>
    <property type="project" value="TreeGrafter"/>
</dbReference>
<gene>
    <name evidence="2" type="ORF">DCAR_0522156</name>
</gene>
<organism evidence="2 3">
    <name type="scientific">Daucus carota subsp. sativus</name>
    <name type="common">Carrot</name>
    <dbReference type="NCBI Taxonomy" id="79200"/>
    <lineage>
        <taxon>Eukaryota</taxon>
        <taxon>Viridiplantae</taxon>
        <taxon>Streptophyta</taxon>
        <taxon>Embryophyta</taxon>
        <taxon>Tracheophyta</taxon>
        <taxon>Spermatophyta</taxon>
        <taxon>Magnoliopsida</taxon>
        <taxon>eudicotyledons</taxon>
        <taxon>Gunneridae</taxon>
        <taxon>Pentapetalae</taxon>
        <taxon>asterids</taxon>
        <taxon>campanulids</taxon>
        <taxon>Apiales</taxon>
        <taxon>Apiaceae</taxon>
        <taxon>Apioideae</taxon>
        <taxon>Scandiceae</taxon>
        <taxon>Daucinae</taxon>
        <taxon>Daucus</taxon>
        <taxon>Daucus sect. Daucus</taxon>
    </lineage>
</organism>
<dbReference type="AlphaFoldDB" id="A0AAF1B3M5"/>
<name>A0AAF1B3M5_DAUCS</name>
<dbReference type="Pfam" id="PF01266">
    <property type="entry name" value="DAO"/>
    <property type="match status" value="1"/>
</dbReference>
<keyword evidence="3" id="KW-1185">Reference proteome</keyword>
<evidence type="ECO:0000313" key="2">
    <source>
        <dbReference type="EMBL" id="WOH02767.1"/>
    </source>
</evidence>
<dbReference type="Proteomes" id="UP000077755">
    <property type="component" value="Chromosome 5"/>
</dbReference>
<proteinExistence type="predicted"/>
<feature type="domain" description="FAD dependent oxidoreductase" evidence="1">
    <location>
        <begin position="45"/>
        <end position="115"/>
    </location>
</feature>
<accession>A0AAF1B3M5</accession>
<evidence type="ECO:0000313" key="3">
    <source>
        <dbReference type="Proteomes" id="UP000077755"/>
    </source>
</evidence>
<dbReference type="PANTHER" id="PTHR13847">
    <property type="entry name" value="SARCOSINE DEHYDROGENASE-RELATED"/>
    <property type="match status" value="1"/>
</dbReference>